<dbReference type="KEGG" id="brh:RBRH_03871"/>
<sequence>MQALTTLAGCCRPGPHRGARRRARRPARHIDCSMNRCSNAQKVGAEQIMISLWPQWATCVLGAAGVRRGALFASLFNEPDPGRFRCRWPAFSRVGHDVPGTRLLPVRIFMPSIFWE</sequence>
<evidence type="ECO:0000313" key="2">
    <source>
        <dbReference type="Proteomes" id="UP000007437"/>
    </source>
</evidence>
<proteinExistence type="predicted"/>
<dbReference type="HOGENOM" id="CLU_2092232_0_0_4"/>
<organism evidence="1 2">
    <name type="scientific">Mycetohabitans rhizoxinica (strain DSM 19002 / CIP 109453 / HKI 454)</name>
    <name type="common">Paraburkholderia rhizoxinica</name>
    <dbReference type="NCBI Taxonomy" id="882378"/>
    <lineage>
        <taxon>Bacteria</taxon>
        <taxon>Pseudomonadati</taxon>
        <taxon>Pseudomonadota</taxon>
        <taxon>Betaproteobacteria</taxon>
        <taxon>Burkholderiales</taxon>
        <taxon>Burkholderiaceae</taxon>
        <taxon>Mycetohabitans</taxon>
    </lineage>
</organism>
<dbReference type="Proteomes" id="UP000007437">
    <property type="component" value="Chromosome"/>
</dbReference>
<dbReference type="EMBL" id="FR687359">
    <property type="protein sequence ID" value="CBW75343.1"/>
    <property type="molecule type" value="Genomic_DNA"/>
</dbReference>
<gene>
    <name evidence="1" type="ordered locus">RBRH_03871</name>
</gene>
<accession>E5ARW1</accession>
<dbReference type="AlphaFoldDB" id="E5ARW1"/>
<protein>
    <submittedName>
        <fullName evidence="1">Uncharacterized protein</fullName>
    </submittedName>
</protein>
<evidence type="ECO:0000313" key="1">
    <source>
        <dbReference type="EMBL" id="CBW75343.1"/>
    </source>
</evidence>
<name>E5ARW1_MYCRK</name>
<reference evidence="1 2" key="1">
    <citation type="journal article" date="2011" name="J. Bacteriol.">
        <title>Complete genome sequence of Burkholderia rhizoxinica, an endosymbiont of Rhizopus microsporus.</title>
        <authorList>
            <person name="Lackner G."/>
            <person name="Moebius N."/>
            <person name="Partida-Martinez L."/>
            <person name="Hertweck C."/>
        </authorList>
    </citation>
    <scope>NUCLEOTIDE SEQUENCE [LARGE SCALE GENOMIC DNA]</scope>
    <source>
        <strain evidence="2">DSM 19002 / CIP 109453 / HKI 454</strain>
    </source>
</reference>